<dbReference type="PANTHER" id="PTHR33420">
    <property type="entry name" value="FIMBRIAL SUBUNIT ELFA-RELATED"/>
    <property type="match status" value="1"/>
</dbReference>
<keyword evidence="3" id="KW-0281">Fimbrium</keyword>
<dbReference type="InterPro" id="IPR008966">
    <property type="entry name" value="Adhesion_dom_sf"/>
</dbReference>
<protein>
    <submittedName>
        <fullName evidence="6">Long polar fimbrial protein LpfD</fullName>
    </submittedName>
</protein>
<dbReference type="InterPro" id="IPR036937">
    <property type="entry name" value="Adhesion_dom_fimbrial_sf"/>
</dbReference>
<feature type="chain" id="PRO_5041166333" evidence="4">
    <location>
        <begin position="33"/>
        <end position="351"/>
    </location>
</feature>
<accession>A0A447KPK5</accession>
<keyword evidence="2 4" id="KW-0732">Signal</keyword>
<feature type="signal peptide" evidence="4">
    <location>
        <begin position="1"/>
        <end position="32"/>
    </location>
</feature>
<dbReference type="SUPFAM" id="SSF49401">
    <property type="entry name" value="Bacterial adhesins"/>
    <property type="match status" value="1"/>
</dbReference>
<dbReference type="GO" id="GO:0043709">
    <property type="term" value="P:cell adhesion involved in single-species biofilm formation"/>
    <property type="evidence" value="ECO:0007669"/>
    <property type="project" value="TreeGrafter"/>
</dbReference>
<evidence type="ECO:0000256" key="1">
    <source>
        <dbReference type="ARBA" id="ARBA00004561"/>
    </source>
</evidence>
<organism evidence="6 7">
    <name type="scientific">Serratia odorifera</name>
    <dbReference type="NCBI Taxonomy" id="618"/>
    <lineage>
        <taxon>Bacteria</taxon>
        <taxon>Pseudomonadati</taxon>
        <taxon>Pseudomonadota</taxon>
        <taxon>Gammaproteobacteria</taxon>
        <taxon>Enterobacterales</taxon>
        <taxon>Yersiniaceae</taxon>
        <taxon>Serratia</taxon>
    </lineage>
</organism>
<dbReference type="Proteomes" id="UP000281391">
    <property type="component" value="Chromosome"/>
</dbReference>
<dbReference type="Pfam" id="PF00419">
    <property type="entry name" value="Fimbrial"/>
    <property type="match status" value="1"/>
</dbReference>
<dbReference type="InterPro" id="IPR050263">
    <property type="entry name" value="Bact_Fimbrial_Adh_Pro"/>
</dbReference>
<dbReference type="InterPro" id="IPR000259">
    <property type="entry name" value="Adhesion_dom_fimbrial"/>
</dbReference>
<dbReference type="PANTHER" id="PTHR33420:SF31">
    <property type="entry name" value="TYPE 1 FIMBRIN D-MANNOSE SPECIFIC ADHESIN"/>
    <property type="match status" value="1"/>
</dbReference>
<dbReference type="RefSeq" id="WP_081445063.1">
    <property type="nucleotide sequence ID" value="NZ_JAEKCK010000007.1"/>
</dbReference>
<evidence type="ECO:0000256" key="2">
    <source>
        <dbReference type="ARBA" id="ARBA00022729"/>
    </source>
</evidence>
<reference evidence="6 7" key="1">
    <citation type="submission" date="2018-12" db="EMBL/GenBank/DDBJ databases">
        <authorList>
            <consortium name="Pathogen Informatics"/>
        </authorList>
    </citation>
    <scope>NUCLEOTIDE SEQUENCE [LARGE SCALE GENOMIC DNA]</scope>
    <source>
        <strain evidence="6 7">NCTC11214</strain>
    </source>
</reference>
<evidence type="ECO:0000313" key="6">
    <source>
        <dbReference type="EMBL" id="VDZ55554.1"/>
    </source>
</evidence>
<name>A0A447KPK5_SEROD</name>
<comment type="subcellular location">
    <subcellularLocation>
        <location evidence="1">Fimbrium</location>
    </subcellularLocation>
</comment>
<evidence type="ECO:0000313" key="7">
    <source>
        <dbReference type="Proteomes" id="UP000281391"/>
    </source>
</evidence>
<evidence type="ECO:0000256" key="4">
    <source>
        <dbReference type="SAM" id="SignalP"/>
    </source>
</evidence>
<gene>
    <name evidence="6" type="ORF">NCTC11214_01784</name>
</gene>
<dbReference type="KEGG" id="sof:NCTC11214_01784"/>
<sequence length="351" mass="36963">MSHGFYMDNGCKKIRNLFLLIVSLSLYNSSQAAGTGWCQGVTGANAFSFALNKTITSPDDNKSGTVLPNAYQWSTGLSFKGQCDCDSTFSGVTYVKTEVPLPPSRTLGGLNYFKLNDNIELASEIYVFRNGAGTGFYPTPNSTDNNTVTSCAVAPFATGNAGKLSLYFNRPFVGQLVIPETKILNIYMSKTKGSFSAVPISYVTFHGMITVPQSCSINAGQVINIDLGDMRSDTIATKGAMPSGKVKDVNVTLDCSNIAAGTKVLLSVNGQAAAGDNTALATNNKDIGIRLTDGQGATISPNSGRLPVTMDYSGTHQLGSSLMKVAPINVTGSMPIPGPFKAVAIINAELQ</sequence>
<dbReference type="Gene3D" id="2.60.40.1090">
    <property type="entry name" value="Fimbrial-type adhesion domain"/>
    <property type="match status" value="1"/>
</dbReference>
<dbReference type="AlphaFoldDB" id="A0A447KPK5"/>
<dbReference type="GO" id="GO:0009289">
    <property type="term" value="C:pilus"/>
    <property type="evidence" value="ECO:0007669"/>
    <property type="project" value="UniProtKB-SubCell"/>
</dbReference>
<evidence type="ECO:0000256" key="3">
    <source>
        <dbReference type="ARBA" id="ARBA00023263"/>
    </source>
</evidence>
<proteinExistence type="predicted"/>
<evidence type="ECO:0000259" key="5">
    <source>
        <dbReference type="Pfam" id="PF00419"/>
    </source>
</evidence>
<dbReference type="EMBL" id="LR134117">
    <property type="protein sequence ID" value="VDZ55554.1"/>
    <property type="molecule type" value="Genomic_DNA"/>
</dbReference>
<feature type="domain" description="Fimbrial-type adhesion" evidence="5">
    <location>
        <begin position="204"/>
        <end position="349"/>
    </location>
</feature>